<protein>
    <submittedName>
        <fullName evidence="2">Uncharacterized protein</fullName>
    </submittedName>
</protein>
<keyword evidence="1" id="KW-0472">Membrane</keyword>
<keyword evidence="1" id="KW-0812">Transmembrane</keyword>
<dbReference type="EMBL" id="BAABGU010000004">
    <property type="protein sequence ID" value="GAA4564647.1"/>
    <property type="molecule type" value="Genomic_DNA"/>
</dbReference>
<evidence type="ECO:0000313" key="3">
    <source>
        <dbReference type="Proteomes" id="UP001500307"/>
    </source>
</evidence>
<dbReference type="Proteomes" id="UP001500307">
    <property type="component" value="Unassembled WGS sequence"/>
</dbReference>
<gene>
    <name evidence="2" type="ORF">GCM10023176_11070</name>
</gene>
<reference evidence="3" key="1">
    <citation type="journal article" date="2019" name="Int. J. Syst. Evol. Microbiol.">
        <title>The Global Catalogue of Microorganisms (GCM) 10K type strain sequencing project: providing services to taxonomists for standard genome sequencing and annotation.</title>
        <authorList>
            <consortium name="The Broad Institute Genomics Platform"/>
            <consortium name="The Broad Institute Genome Sequencing Center for Infectious Disease"/>
            <person name="Wu L."/>
            <person name="Ma J."/>
        </authorList>
    </citation>
    <scope>NUCLEOTIDE SEQUENCE [LARGE SCALE GENOMIC DNA]</scope>
    <source>
        <strain evidence="3">JCM 3175</strain>
    </source>
</reference>
<evidence type="ECO:0000256" key="1">
    <source>
        <dbReference type="SAM" id="Phobius"/>
    </source>
</evidence>
<proteinExistence type="predicted"/>
<accession>A0ABP8S8W0</accession>
<dbReference type="RefSeq" id="WP_346116745.1">
    <property type="nucleotide sequence ID" value="NZ_BAABGU010000004.1"/>
</dbReference>
<keyword evidence="1" id="KW-1133">Transmembrane helix</keyword>
<keyword evidence="3" id="KW-1185">Reference proteome</keyword>
<comment type="caution">
    <text evidence="2">The sequence shown here is derived from an EMBL/GenBank/DDBJ whole genome shotgun (WGS) entry which is preliminary data.</text>
</comment>
<evidence type="ECO:0000313" key="2">
    <source>
        <dbReference type="EMBL" id="GAA4564647.1"/>
    </source>
</evidence>
<name>A0ABP8S8W0_9ACTN</name>
<sequence length="189" mass="19547">MDARADDRWRGGLLAGLAVAALAAGGWWWWQAAPATGPVPAAVGSAGPTEADLDRLVLVSPEDGRVVAGPEADPDEPLVFHQEPGDPDATLISHTVWQDRSQLTPAGPPVVRQTSPSRGDRYLLVVSCTGTGKLVVSFSGSDDDGSDQPVACSGALFTVTLHAAGGPLRVRFTVTGGDVDLNARLAALF</sequence>
<organism evidence="2 3">
    <name type="scientific">Micromonospora coerulea</name>
    <dbReference type="NCBI Taxonomy" id="47856"/>
    <lineage>
        <taxon>Bacteria</taxon>
        <taxon>Bacillati</taxon>
        <taxon>Actinomycetota</taxon>
        <taxon>Actinomycetes</taxon>
        <taxon>Micromonosporales</taxon>
        <taxon>Micromonosporaceae</taxon>
        <taxon>Micromonospora</taxon>
    </lineage>
</organism>
<feature type="transmembrane region" description="Helical" evidence="1">
    <location>
        <begin position="12"/>
        <end position="30"/>
    </location>
</feature>